<keyword evidence="3" id="KW-1185">Reference proteome</keyword>
<reference evidence="2" key="1">
    <citation type="submission" date="2021-01" db="EMBL/GenBank/DDBJ databases">
        <title>Modified the classification status of verrucomicrobia.</title>
        <authorList>
            <person name="Feng X."/>
        </authorList>
    </citation>
    <scope>NUCLEOTIDE SEQUENCE</scope>
    <source>
        <strain evidence="2">_KCTC 22039</strain>
    </source>
</reference>
<evidence type="ECO:0000256" key="1">
    <source>
        <dbReference type="SAM" id="Phobius"/>
    </source>
</evidence>
<gene>
    <name evidence="2" type="ORF">JIN82_10435</name>
</gene>
<organism evidence="2 3">
    <name type="scientific">Persicirhabdus sediminis</name>
    <dbReference type="NCBI Taxonomy" id="454144"/>
    <lineage>
        <taxon>Bacteria</taxon>
        <taxon>Pseudomonadati</taxon>
        <taxon>Verrucomicrobiota</taxon>
        <taxon>Verrucomicrobiia</taxon>
        <taxon>Verrucomicrobiales</taxon>
        <taxon>Verrucomicrobiaceae</taxon>
        <taxon>Persicirhabdus</taxon>
    </lineage>
</organism>
<accession>A0A8J7SNA4</accession>
<dbReference type="AlphaFoldDB" id="A0A8J7SNA4"/>
<comment type="caution">
    <text evidence="2">The sequence shown here is derived from an EMBL/GenBank/DDBJ whole genome shotgun (WGS) entry which is preliminary data.</text>
</comment>
<protein>
    <submittedName>
        <fullName evidence="2">Uncharacterized protein</fullName>
    </submittedName>
</protein>
<proteinExistence type="predicted"/>
<dbReference type="EMBL" id="JAENIM010000039">
    <property type="protein sequence ID" value="MBK1791568.1"/>
    <property type="molecule type" value="Genomic_DNA"/>
</dbReference>
<keyword evidence="1" id="KW-0812">Transmembrane</keyword>
<feature type="transmembrane region" description="Helical" evidence="1">
    <location>
        <begin position="16"/>
        <end position="37"/>
    </location>
</feature>
<dbReference type="Proteomes" id="UP000624703">
    <property type="component" value="Unassembled WGS sequence"/>
</dbReference>
<evidence type="ECO:0000313" key="2">
    <source>
        <dbReference type="EMBL" id="MBK1791568.1"/>
    </source>
</evidence>
<name>A0A8J7SNA4_9BACT</name>
<evidence type="ECO:0000313" key="3">
    <source>
        <dbReference type="Proteomes" id="UP000624703"/>
    </source>
</evidence>
<keyword evidence="1" id="KW-0472">Membrane</keyword>
<keyword evidence="1" id="KW-1133">Transmembrane helix</keyword>
<dbReference type="RefSeq" id="WP_200311568.1">
    <property type="nucleotide sequence ID" value="NZ_JAENIM010000039.1"/>
</dbReference>
<sequence>MQAHHNYNKRPSPAGYAVMLSVISLGILILGVMSMTYHRAVVDHEVAADTHLRMDYSQKEDAFLRALVQIVPEKAYLAMHEGSSDGDAFSEIKWPTIFQEALDAANAEISDDALMQAIDTTSTRANVGDVELVGEMMKSLVGYNPESNTGGISFEITGVSTPSMWSYRSGSQLSLDHEKLAPIISHEKGYVDENGNFSNYAVLPYPNIHFGYCEPGEDFVAKHNWWTFSVDFADQGEGTHVGSAVKHYMISLYEVPSQLPISADAFMSMGKHADESDWNANIIIDGGVYGRKVEQTNINSSVTRLATREGAELLSMSNIGNIGAESMTREDYENQHANIYHSDENFFPISRSSDSGRVSFIPINTGIDFFRYYGGDEHDESTTFSSTTWTEYSRGARQCELQVDILDVFPNMGSLEVDGIRVKAMKPDGTEWERYYLGAGHSLIGTGSEYQDWDAQDFENAFPFRPEEVAANGQGAITLDLSLLKVFLTANGMNVEDNNTIHVTHRLPSEAEEAANTFHNLEEYYEQPPADDDVALKITGASDLATDFSAGLSVVTDLRTFFDDDFNETTKSSGAYPAVSIFTPEPRFGSERVDLGIDMSGRLNVLANDYTESVKPLDLKSASGTSYSDAIEAELKPVETVDDLPPVHFVNWLIVVEEL</sequence>